<comment type="similarity">
    <text evidence="5">Belongs to the TRAPP small subunits family. BET5 subfamily.</text>
</comment>
<evidence type="ECO:0000256" key="6">
    <source>
        <dbReference type="RuleBase" id="RU366065"/>
    </source>
</evidence>
<dbReference type="OrthoDB" id="3364529at2759"/>
<feature type="region of interest" description="Disordered" evidence="7">
    <location>
        <begin position="151"/>
        <end position="174"/>
    </location>
</feature>
<proteinExistence type="inferred from homology"/>
<dbReference type="GO" id="GO:0005783">
    <property type="term" value="C:endoplasmic reticulum"/>
    <property type="evidence" value="ECO:0007669"/>
    <property type="project" value="UniProtKB-SubCell"/>
</dbReference>
<dbReference type="InterPro" id="IPR007233">
    <property type="entry name" value="TRAPPC"/>
</dbReference>
<evidence type="ECO:0000256" key="4">
    <source>
        <dbReference type="ARBA" id="ARBA00023034"/>
    </source>
</evidence>
<dbReference type="eggNOG" id="KOG3368">
    <property type="taxonomic scope" value="Eukaryota"/>
</dbReference>
<dbReference type="GO" id="GO:0030008">
    <property type="term" value="C:TRAPP complex"/>
    <property type="evidence" value="ECO:0007669"/>
    <property type="project" value="UniProtKB-UniRule"/>
</dbReference>
<dbReference type="EMBL" id="CAHR02000028">
    <property type="protein sequence ID" value="CCG81162.1"/>
    <property type="molecule type" value="Genomic_DNA"/>
</dbReference>
<accession>R4X778</accession>
<dbReference type="AlphaFoldDB" id="R4X778"/>
<name>R4X778_TAPDE</name>
<comment type="subunit">
    <text evidence="6">Part of the multisubunit transport protein particle (TRAPP) complex.</text>
</comment>
<dbReference type="GO" id="GO:0006888">
    <property type="term" value="P:endoplasmic reticulum to Golgi vesicle-mediated transport"/>
    <property type="evidence" value="ECO:0007669"/>
    <property type="project" value="UniProtKB-UniRule"/>
</dbReference>
<evidence type="ECO:0000256" key="7">
    <source>
        <dbReference type="SAM" id="MobiDB-lite"/>
    </source>
</evidence>
<dbReference type="Pfam" id="PF04099">
    <property type="entry name" value="Sybindin"/>
    <property type="match status" value="1"/>
</dbReference>
<comment type="caution">
    <text evidence="8">The sequence shown here is derived from an EMBL/GenBank/DDBJ whole genome shotgun (WGS) entry which is preliminary data.</text>
</comment>
<dbReference type="Gene3D" id="3.30.450.70">
    <property type="match status" value="1"/>
</dbReference>
<evidence type="ECO:0000256" key="1">
    <source>
        <dbReference type="ARBA" id="ARBA00022448"/>
    </source>
</evidence>
<dbReference type="PANTHER" id="PTHR23249">
    <property type="entry name" value="TRAFFICKING PROTEIN PARTICLE COMPLEX SUBUNIT"/>
    <property type="match status" value="1"/>
</dbReference>
<sequence length="206" mass="22632">MTIYSFHLFDRNCDPQITHHFHAPSHELPALDLSKLLFGTIHSLRHTIRQLTPAAGSAAAAAAAAGEDEGVFSFSTSGYALHTLESPSLLRFTLLTSPDLKAHVAHHVLRQIYASLYVEYIVKNPLSLACLYGPHRVSQLQVARFGPVQGATKAQRRRRDEVLRRENEGDGGQPGCGVGKDVAMVMGCELFILALEQFVQQLPGYD</sequence>
<evidence type="ECO:0000256" key="2">
    <source>
        <dbReference type="ARBA" id="ARBA00022824"/>
    </source>
</evidence>
<organism evidence="8 9">
    <name type="scientific">Taphrina deformans (strain PYCC 5710 / ATCC 11124 / CBS 356.35 / IMI 108563 / JCM 9778 / NBRC 8474)</name>
    <name type="common">Peach leaf curl fungus</name>
    <name type="synonym">Lalaria deformans</name>
    <dbReference type="NCBI Taxonomy" id="1097556"/>
    <lineage>
        <taxon>Eukaryota</taxon>
        <taxon>Fungi</taxon>
        <taxon>Dikarya</taxon>
        <taxon>Ascomycota</taxon>
        <taxon>Taphrinomycotina</taxon>
        <taxon>Taphrinomycetes</taxon>
        <taxon>Taphrinales</taxon>
        <taxon>Taphrinaceae</taxon>
        <taxon>Taphrina</taxon>
    </lineage>
</organism>
<evidence type="ECO:0000313" key="8">
    <source>
        <dbReference type="EMBL" id="CCG81162.1"/>
    </source>
</evidence>
<dbReference type="GO" id="GO:0005794">
    <property type="term" value="C:Golgi apparatus"/>
    <property type="evidence" value="ECO:0007669"/>
    <property type="project" value="UniProtKB-SubCell"/>
</dbReference>
<evidence type="ECO:0000256" key="5">
    <source>
        <dbReference type="ARBA" id="ARBA00038167"/>
    </source>
</evidence>
<evidence type="ECO:0000256" key="3">
    <source>
        <dbReference type="ARBA" id="ARBA00022892"/>
    </source>
</evidence>
<evidence type="ECO:0000313" key="9">
    <source>
        <dbReference type="Proteomes" id="UP000013776"/>
    </source>
</evidence>
<dbReference type="STRING" id="1097556.R4X778"/>
<keyword evidence="1 6" id="KW-0813">Transport</keyword>
<dbReference type="SUPFAM" id="SSF64356">
    <property type="entry name" value="SNARE-like"/>
    <property type="match status" value="1"/>
</dbReference>
<keyword evidence="2 6" id="KW-0256">Endoplasmic reticulum</keyword>
<dbReference type="VEuPathDB" id="FungiDB:TAPDE_000874"/>
<keyword evidence="9" id="KW-1185">Reference proteome</keyword>
<keyword evidence="4 6" id="KW-0333">Golgi apparatus</keyword>
<protein>
    <recommendedName>
        <fullName evidence="6">Trafficking protein particle complex subunit</fullName>
    </recommendedName>
</protein>
<comment type="subcellular location">
    <subcellularLocation>
        <location evidence="6">Endoplasmic reticulum</location>
    </subcellularLocation>
    <subcellularLocation>
        <location evidence="6">Golgi apparatus</location>
        <location evidence="6">cis-Golgi network</location>
    </subcellularLocation>
</comment>
<keyword evidence="3 6" id="KW-0931">ER-Golgi transport</keyword>
<gene>
    <name evidence="8" type="ORF">TAPDE_000874</name>
</gene>
<feature type="compositionally biased region" description="Basic and acidic residues" evidence="7">
    <location>
        <begin position="158"/>
        <end position="168"/>
    </location>
</feature>
<dbReference type="PANTHER" id="PTHR23249:SF16">
    <property type="entry name" value="TRAFFICKING PROTEIN PARTICLE COMPLEX SUBUNIT 1"/>
    <property type="match status" value="1"/>
</dbReference>
<dbReference type="Proteomes" id="UP000013776">
    <property type="component" value="Unassembled WGS sequence"/>
</dbReference>
<dbReference type="SMART" id="SM01399">
    <property type="entry name" value="Sybindin"/>
    <property type="match status" value="1"/>
</dbReference>
<dbReference type="InterPro" id="IPR011012">
    <property type="entry name" value="Longin-like_dom_sf"/>
</dbReference>
<reference evidence="8 9" key="1">
    <citation type="journal article" date="2013" name="MBio">
        <title>Genome sequencing of the plant pathogen Taphrina deformans, the causal agent of peach leaf curl.</title>
        <authorList>
            <person name="Cisse O.H."/>
            <person name="Almeida J.M.G.C.F."/>
            <person name="Fonseca A."/>
            <person name="Kumar A.A."/>
            <person name="Salojaervi J."/>
            <person name="Overmyer K."/>
            <person name="Hauser P.M."/>
            <person name="Pagni M."/>
        </authorList>
    </citation>
    <scope>NUCLEOTIDE SEQUENCE [LARGE SCALE GENOMIC DNA]</scope>
    <source>
        <strain evidence="9">PYCC 5710 / ATCC 11124 / CBS 356.35 / IMI 108563 / JCM 9778 / NBRC 8474</strain>
    </source>
</reference>